<name>A0A9Q1BNY2_HOLLE</name>
<dbReference type="Proteomes" id="UP001152320">
    <property type="component" value="Chromosome 13"/>
</dbReference>
<accession>A0A9Q1BNY2</accession>
<dbReference type="PANTHER" id="PTHR34203">
    <property type="entry name" value="METHYLTRANSFERASE, FKBM FAMILY PROTEIN"/>
    <property type="match status" value="1"/>
</dbReference>
<dbReference type="InterPro" id="IPR006342">
    <property type="entry name" value="FkbM_mtfrase"/>
</dbReference>
<dbReference type="EMBL" id="JAIZAY010000013">
    <property type="protein sequence ID" value="KAJ8030157.1"/>
    <property type="molecule type" value="Genomic_DNA"/>
</dbReference>
<sequence length="245" mass="26953">MTISHAIITRGGWNEDVISMFCHWMSTAPEEAYFVDVGAYVGTVAIGVAACGYSVFAFEPHAANFNFLQESIALNPSYSSQIWPYQKALGNTTGTTCVSASSSDQSNARIVPGRGTSVDYQCPQGIVPITTLDEVTKNFQIWAINIDAQGFDPAVIAGAWKHLSGKTPPRYIRFKVETGMYNWQTLNTELNLEDILRGMQDLGYSLRDEDNDIIVNVKQHLLNVGHFATYMTAVYHGRPEGRSGG</sequence>
<evidence type="ECO:0000259" key="1">
    <source>
        <dbReference type="Pfam" id="PF05050"/>
    </source>
</evidence>
<evidence type="ECO:0000313" key="3">
    <source>
        <dbReference type="Proteomes" id="UP001152320"/>
    </source>
</evidence>
<dbReference type="NCBIfam" id="TIGR01444">
    <property type="entry name" value="fkbM_fam"/>
    <property type="match status" value="1"/>
</dbReference>
<dbReference type="SUPFAM" id="SSF53335">
    <property type="entry name" value="S-adenosyl-L-methionine-dependent methyltransferases"/>
    <property type="match status" value="1"/>
</dbReference>
<gene>
    <name evidence="2" type="ORF">HOLleu_26486</name>
</gene>
<dbReference type="Pfam" id="PF05050">
    <property type="entry name" value="Methyltransf_21"/>
    <property type="match status" value="1"/>
</dbReference>
<dbReference type="Gene3D" id="3.40.50.150">
    <property type="entry name" value="Vaccinia Virus protein VP39"/>
    <property type="match status" value="1"/>
</dbReference>
<dbReference type="InterPro" id="IPR052514">
    <property type="entry name" value="SAM-dependent_MTase"/>
</dbReference>
<dbReference type="PANTHER" id="PTHR34203:SF15">
    <property type="entry name" value="SLL1173 PROTEIN"/>
    <property type="match status" value="1"/>
</dbReference>
<comment type="caution">
    <text evidence="2">The sequence shown here is derived from an EMBL/GenBank/DDBJ whole genome shotgun (WGS) entry which is preliminary data.</text>
</comment>
<dbReference type="InterPro" id="IPR029063">
    <property type="entry name" value="SAM-dependent_MTases_sf"/>
</dbReference>
<organism evidence="2 3">
    <name type="scientific">Holothuria leucospilota</name>
    <name type="common">Black long sea cucumber</name>
    <name type="synonym">Mertensiothuria leucospilota</name>
    <dbReference type="NCBI Taxonomy" id="206669"/>
    <lineage>
        <taxon>Eukaryota</taxon>
        <taxon>Metazoa</taxon>
        <taxon>Echinodermata</taxon>
        <taxon>Eleutherozoa</taxon>
        <taxon>Echinozoa</taxon>
        <taxon>Holothuroidea</taxon>
        <taxon>Aspidochirotacea</taxon>
        <taxon>Aspidochirotida</taxon>
        <taxon>Holothuriidae</taxon>
        <taxon>Holothuria</taxon>
    </lineage>
</organism>
<evidence type="ECO:0000313" key="2">
    <source>
        <dbReference type="EMBL" id="KAJ8030157.1"/>
    </source>
</evidence>
<protein>
    <recommendedName>
        <fullName evidence="1">Methyltransferase FkbM domain-containing protein</fullName>
    </recommendedName>
</protein>
<dbReference type="AlphaFoldDB" id="A0A9Q1BNY2"/>
<dbReference type="OrthoDB" id="9998228at2759"/>
<feature type="domain" description="Methyltransferase FkbM" evidence="1">
    <location>
        <begin position="36"/>
        <end position="205"/>
    </location>
</feature>
<reference evidence="2" key="1">
    <citation type="submission" date="2021-10" db="EMBL/GenBank/DDBJ databases">
        <title>Tropical sea cucumber genome reveals ecological adaptation and Cuvierian tubules defense mechanism.</title>
        <authorList>
            <person name="Chen T."/>
        </authorList>
    </citation>
    <scope>NUCLEOTIDE SEQUENCE</scope>
    <source>
        <strain evidence="2">Nanhai2018</strain>
        <tissue evidence="2">Muscle</tissue>
    </source>
</reference>
<keyword evidence="3" id="KW-1185">Reference proteome</keyword>
<proteinExistence type="predicted"/>